<dbReference type="GeneID" id="5235280"/>
<name>A5DUE3_LODEL</name>
<dbReference type="STRING" id="379508.A5DUE3"/>
<dbReference type="KEGG" id="lel:PVL30_000943"/>
<dbReference type="UniPathway" id="UPA00705"/>
<gene>
    <name evidence="8" type="ORF">LELG_00979</name>
</gene>
<evidence type="ECO:0000256" key="6">
    <source>
        <dbReference type="ARBA" id="ARBA00023136"/>
    </source>
</evidence>
<feature type="transmembrane region" description="Helical" evidence="7">
    <location>
        <begin position="74"/>
        <end position="96"/>
    </location>
</feature>
<keyword evidence="6 7" id="KW-0472">Membrane</keyword>
<dbReference type="Gene3D" id="4.10.49.10">
    <property type="entry name" value="Cytochrome c oxidase subunit VIIc"/>
    <property type="match status" value="1"/>
</dbReference>
<dbReference type="GO" id="GO:0006123">
    <property type="term" value="P:mitochondrial electron transport, cytochrome c to oxygen"/>
    <property type="evidence" value="ECO:0007669"/>
    <property type="project" value="InterPro"/>
</dbReference>
<proteinExistence type="inferred from homology"/>
<dbReference type="InterPro" id="IPR036636">
    <property type="entry name" value="COX7C/Cox8_sf"/>
</dbReference>
<dbReference type="HOGENOM" id="CLU_169812_0_1_1"/>
<comment type="subcellular location">
    <subcellularLocation>
        <location evidence="1">Mitochondrion inner membrane</location>
        <topology evidence="1">Single-pass membrane protein</topology>
    </subcellularLocation>
</comment>
<dbReference type="InterPro" id="IPR004202">
    <property type="entry name" value="COX7C/Cox8"/>
</dbReference>
<dbReference type="Proteomes" id="UP000001996">
    <property type="component" value="Unassembled WGS sequence"/>
</dbReference>
<organism evidence="8 9">
    <name type="scientific">Lodderomyces elongisporus (strain ATCC 11503 / CBS 2605 / JCM 1781 / NBRC 1676 / NRRL YB-4239)</name>
    <name type="common">Yeast</name>
    <name type="synonym">Saccharomyces elongisporus</name>
    <dbReference type="NCBI Taxonomy" id="379508"/>
    <lineage>
        <taxon>Eukaryota</taxon>
        <taxon>Fungi</taxon>
        <taxon>Dikarya</taxon>
        <taxon>Ascomycota</taxon>
        <taxon>Saccharomycotina</taxon>
        <taxon>Pichiomycetes</taxon>
        <taxon>Debaryomycetaceae</taxon>
        <taxon>Candida/Lodderomyces clade</taxon>
        <taxon>Lodderomyces</taxon>
    </lineage>
</organism>
<evidence type="ECO:0000256" key="2">
    <source>
        <dbReference type="ARBA" id="ARBA00004673"/>
    </source>
</evidence>
<dbReference type="Pfam" id="PF02935">
    <property type="entry name" value="COX7C"/>
    <property type="match status" value="1"/>
</dbReference>
<keyword evidence="5" id="KW-0496">Mitochondrion</keyword>
<evidence type="ECO:0000313" key="8">
    <source>
        <dbReference type="EMBL" id="EDK42801.1"/>
    </source>
</evidence>
<comment type="similarity">
    <text evidence="3">Belongs to the cytochrome c oxidase VIIc family.</text>
</comment>
<reference evidence="8 9" key="1">
    <citation type="journal article" date="2009" name="Nature">
        <title>Evolution of pathogenicity and sexual reproduction in eight Candida genomes.</title>
        <authorList>
            <person name="Butler G."/>
            <person name="Rasmussen M.D."/>
            <person name="Lin M.F."/>
            <person name="Santos M.A."/>
            <person name="Sakthikumar S."/>
            <person name="Munro C.A."/>
            <person name="Rheinbay E."/>
            <person name="Grabherr M."/>
            <person name="Forche A."/>
            <person name="Reedy J.L."/>
            <person name="Agrafioti I."/>
            <person name="Arnaud M.B."/>
            <person name="Bates S."/>
            <person name="Brown A.J."/>
            <person name="Brunke S."/>
            <person name="Costanzo M.C."/>
            <person name="Fitzpatrick D.A."/>
            <person name="de Groot P.W."/>
            <person name="Harris D."/>
            <person name="Hoyer L.L."/>
            <person name="Hube B."/>
            <person name="Klis F.M."/>
            <person name="Kodira C."/>
            <person name="Lennard N."/>
            <person name="Logue M.E."/>
            <person name="Martin R."/>
            <person name="Neiman A.M."/>
            <person name="Nikolaou E."/>
            <person name="Quail M.A."/>
            <person name="Quinn J."/>
            <person name="Santos M.C."/>
            <person name="Schmitzberger F.F."/>
            <person name="Sherlock G."/>
            <person name="Shah P."/>
            <person name="Silverstein K.A."/>
            <person name="Skrzypek M.S."/>
            <person name="Soll D."/>
            <person name="Staggs R."/>
            <person name="Stansfield I."/>
            <person name="Stumpf M.P."/>
            <person name="Sudbery P.E."/>
            <person name="Srikantha T."/>
            <person name="Zeng Q."/>
            <person name="Berman J."/>
            <person name="Berriman M."/>
            <person name="Heitman J."/>
            <person name="Gow N.A."/>
            <person name="Lorenz M.C."/>
            <person name="Birren B.W."/>
            <person name="Kellis M."/>
            <person name="Cuomo C.A."/>
        </authorList>
    </citation>
    <scope>NUCLEOTIDE SEQUENCE [LARGE SCALE GENOMIC DNA]</scope>
    <source>
        <strain evidence="9">ATCC 11503 / BCRC 21390 / CBS 2605 / JCM 1781 / NBRC 1676 / NRRL YB-4239</strain>
    </source>
</reference>
<keyword evidence="7" id="KW-1133">Transmembrane helix</keyword>
<dbReference type="VEuPathDB" id="FungiDB:LELG_00979"/>
<keyword evidence="4" id="KW-0999">Mitochondrion inner membrane</keyword>
<evidence type="ECO:0000256" key="1">
    <source>
        <dbReference type="ARBA" id="ARBA00004434"/>
    </source>
</evidence>
<dbReference type="GO" id="GO:0045277">
    <property type="term" value="C:respiratory chain complex IV"/>
    <property type="evidence" value="ECO:0007669"/>
    <property type="project" value="InterPro"/>
</dbReference>
<keyword evidence="9" id="KW-1185">Reference proteome</keyword>
<dbReference type="EMBL" id="CH981524">
    <property type="protein sequence ID" value="EDK42801.1"/>
    <property type="molecule type" value="Genomic_DNA"/>
</dbReference>
<comment type="pathway">
    <text evidence="2">Energy metabolism; oxidative phosphorylation.</text>
</comment>
<accession>A5DUE3</accession>
<dbReference type="InParanoid" id="A5DUE3"/>
<evidence type="ECO:0000256" key="3">
    <source>
        <dbReference type="ARBA" id="ARBA00010514"/>
    </source>
</evidence>
<evidence type="ECO:0000256" key="5">
    <source>
        <dbReference type="ARBA" id="ARBA00023128"/>
    </source>
</evidence>
<evidence type="ECO:0000256" key="7">
    <source>
        <dbReference type="SAM" id="Phobius"/>
    </source>
</evidence>
<dbReference type="AlphaFoldDB" id="A5DUE3"/>
<evidence type="ECO:0000313" key="9">
    <source>
        <dbReference type="Proteomes" id="UP000001996"/>
    </source>
</evidence>
<keyword evidence="7" id="KW-0812">Transmembrane</keyword>
<sequence length="108" mass="12599">MLSRSLLQRSSKATMSPAKQLTQLLMPKRSFQQSLRTLNKELPAMDHIYGTPKEGVYSNLPFQVKDRKFIPFSVWYWGVLGFFFFFPFMSSGWQMYKAGVWNPFAKSS</sequence>
<evidence type="ECO:0000256" key="4">
    <source>
        <dbReference type="ARBA" id="ARBA00022792"/>
    </source>
</evidence>
<dbReference type="OrthoDB" id="9974841at2759"/>
<protein>
    <submittedName>
        <fullName evidence="8">Uncharacterized protein</fullName>
    </submittedName>
</protein>
<dbReference type="GO" id="GO:0005743">
    <property type="term" value="C:mitochondrial inner membrane"/>
    <property type="evidence" value="ECO:0007669"/>
    <property type="project" value="UniProtKB-SubCell"/>
</dbReference>
<dbReference type="eggNOG" id="KOG4527">
    <property type="taxonomic scope" value="Eukaryota"/>
</dbReference>